<proteinExistence type="predicted"/>
<sequence>MSYANPFSYLGGGTTNASSSGPVPQTRLNPELRNNIAQAGSSSRDPSEGRSNVRNRRPTTSRIGSNIHTLKHDEEDTPFGDGNAFWNGNSTHYGGGNGGDSNDRR</sequence>
<gene>
    <name evidence="2" type="ORF">ANE_LOCUS13665</name>
</gene>
<accession>A0A565BNK5</accession>
<protein>
    <submittedName>
        <fullName evidence="2">Uncharacterized protein</fullName>
    </submittedName>
</protein>
<keyword evidence="3" id="KW-1185">Reference proteome</keyword>
<evidence type="ECO:0000313" key="3">
    <source>
        <dbReference type="Proteomes" id="UP000489600"/>
    </source>
</evidence>
<dbReference type="OrthoDB" id="2445133at2759"/>
<dbReference type="EMBL" id="CABITT030000004">
    <property type="protein sequence ID" value="VVB03221.1"/>
    <property type="molecule type" value="Genomic_DNA"/>
</dbReference>
<dbReference type="AlphaFoldDB" id="A0A565BNK5"/>
<feature type="compositionally biased region" description="Polar residues" evidence="1">
    <location>
        <begin position="15"/>
        <end position="28"/>
    </location>
</feature>
<comment type="caution">
    <text evidence="2">The sequence shown here is derived from an EMBL/GenBank/DDBJ whole genome shotgun (WGS) entry which is preliminary data.</text>
</comment>
<evidence type="ECO:0000256" key="1">
    <source>
        <dbReference type="SAM" id="MobiDB-lite"/>
    </source>
</evidence>
<organism evidence="2 3">
    <name type="scientific">Arabis nemorensis</name>
    <dbReference type="NCBI Taxonomy" id="586526"/>
    <lineage>
        <taxon>Eukaryota</taxon>
        <taxon>Viridiplantae</taxon>
        <taxon>Streptophyta</taxon>
        <taxon>Embryophyta</taxon>
        <taxon>Tracheophyta</taxon>
        <taxon>Spermatophyta</taxon>
        <taxon>Magnoliopsida</taxon>
        <taxon>eudicotyledons</taxon>
        <taxon>Gunneridae</taxon>
        <taxon>Pentapetalae</taxon>
        <taxon>rosids</taxon>
        <taxon>malvids</taxon>
        <taxon>Brassicales</taxon>
        <taxon>Brassicaceae</taxon>
        <taxon>Arabideae</taxon>
        <taxon>Arabis</taxon>
    </lineage>
</organism>
<feature type="region of interest" description="Disordered" evidence="1">
    <location>
        <begin position="1"/>
        <end position="105"/>
    </location>
</feature>
<name>A0A565BNK5_9BRAS</name>
<dbReference type="PANTHER" id="PTHR47770">
    <property type="entry name" value="PLANT UBX DOMAIN-CONTAINING PROTEIN 11"/>
    <property type="match status" value="1"/>
</dbReference>
<evidence type="ECO:0000313" key="2">
    <source>
        <dbReference type="EMBL" id="VVB03221.1"/>
    </source>
</evidence>
<dbReference type="PANTHER" id="PTHR47770:SF1">
    <property type="entry name" value="PLANT UBX DOMAIN-CONTAINING PROTEIN 11"/>
    <property type="match status" value="1"/>
</dbReference>
<reference evidence="2" key="1">
    <citation type="submission" date="2019-07" db="EMBL/GenBank/DDBJ databases">
        <authorList>
            <person name="Dittberner H."/>
        </authorList>
    </citation>
    <scope>NUCLEOTIDE SEQUENCE [LARGE SCALE GENOMIC DNA]</scope>
</reference>
<dbReference type="Proteomes" id="UP000489600">
    <property type="component" value="Unassembled WGS sequence"/>
</dbReference>
<feature type="compositionally biased region" description="Polar residues" evidence="1">
    <location>
        <begin position="35"/>
        <end position="52"/>
    </location>
</feature>